<dbReference type="GO" id="GO:0008311">
    <property type="term" value="F:double-stranded DNA 3'-5' DNA exonuclease activity"/>
    <property type="evidence" value="ECO:0007669"/>
    <property type="project" value="TreeGrafter"/>
</dbReference>
<feature type="compositionally biased region" description="Polar residues" evidence="13">
    <location>
        <begin position="569"/>
        <end position="584"/>
    </location>
</feature>
<dbReference type="Gene3D" id="3.60.10.10">
    <property type="entry name" value="Endonuclease/exonuclease/phosphatase"/>
    <property type="match status" value="1"/>
</dbReference>
<feature type="binding site" evidence="9">
    <location>
        <position position="245"/>
    </location>
    <ligand>
        <name>Mg(2+)</name>
        <dbReference type="ChEBI" id="CHEBI:18420"/>
        <label>1</label>
    </ligand>
</feature>
<proteinExistence type="inferred from homology"/>
<dbReference type="GO" id="GO:0005634">
    <property type="term" value="C:nucleus"/>
    <property type="evidence" value="ECO:0007669"/>
    <property type="project" value="TreeGrafter"/>
</dbReference>
<feature type="binding site" evidence="9">
    <location>
        <position position="247"/>
    </location>
    <ligand>
        <name>Mg(2+)</name>
        <dbReference type="ChEBI" id="CHEBI:18420"/>
        <label>1</label>
    </ligand>
</feature>
<evidence type="ECO:0000313" key="15">
    <source>
        <dbReference type="EMBL" id="THV03966.1"/>
    </source>
</evidence>
<dbReference type="Proteomes" id="UP000297245">
    <property type="component" value="Unassembled WGS sequence"/>
</dbReference>
<sequence>MRLLTWNINGIRTVPQYHPWNTLNSFDDILNYLEADIISFQEVKQARNALPKPVALPASYDSFFSFPIHKNGYSGVATYTRADSVVPLKAEEGITGLLHASPVVEGQPSRRNAASIKKPKLVLSREERVSSSDSSYPGLSPGLNNNNNDDDNEVELGPSGSKSKSLTGFGFTSETDLKALDSEGRTLVLDFGLFVLVNVYCPNDGSADEADNNNRTRFKTDFHNALEARIRSLLKEGREVILVGDLNACATINDHCEGDILLKRVMRERESVMMNMYDNVNSEEIFWEEKQSRRWLRDLIQGDKKCFVDVTRMYHPERKEMYTCWNTKISARESNYGTRIDYILVTPNLFPWVKFSDIQPQIKGSDHCPVFVDFHDEREIDGKIVKLRDFLTPCANANNVNAGNAAPPPTTTKRDPPRLAARFWDEYSGKQMLLHSFFKGGGSKKKSVKEEPTSTTIAFFNSSAGQTSSVDFASQLTSNASVIDPSPASTQRSYDETASLKRRRSPSSNLETNLEATQNKKVKQDDSFVSSLATTTASASTSSVKPVASSISQKPSGKDKGKEREEDTTTGSSDQTIKSSKPTNNAACSAAWKALLAKPPAPRCTVHNEEAKESKVNKRGPNKGRVFWMCSRPVGPGYDRGWNDRPREEVDPKWKCNFFMWGSDLKKQWAAKR</sequence>
<comment type="similarity">
    <text evidence="1 12">Belongs to the DNA repair enzymes AP/ExoA family.</text>
</comment>
<feature type="compositionally biased region" description="Polar residues" evidence="13">
    <location>
        <begin position="480"/>
        <end position="492"/>
    </location>
</feature>
<feature type="region of interest" description="Disordered" evidence="13">
    <location>
        <begin position="122"/>
        <end position="167"/>
    </location>
</feature>
<evidence type="ECO:0000256" key="12">
    <source>
        <dbReference type="RuleBase" id="RU362131"/>
    </source>
</evidence>
<evidence type="ECO:0000256" key="2">
    <source>
        <dbReference type="ARBA" id="ARBA00022723"/>
    </source>
</evidence>
<protein>
    <recommendedName>
        <fullName evidence="12">DNA-(apurinic or apyrimidinic site) endonuclease</fullName>
        <ecNumber evidence="12">3.1.-.-</ecNumber>
    </recommendedName>
</protein>
<keyword evidence="6 9" id="KW-0460">Magnesium</keyword>
<feature type="compositionally biased region" description="Basic and acidic residues" evidence="13">
    <location>
        <begin position="556"/>
        <end position="567"/>
    </location>
</feature>
<evidence type="ECO:0000256" key="5">
    <source>
        <dbReference type="ARBA" id="ARBA00022833"/>
    </source>
</evidence>
<feature type="active site" evidence="8">
    <location>
        <position position="200"/>
    </location>
</feature>
<dbReference type="PROSITE" id="PS51435">
    <property type="entry name" value="AP_NUCLEASE_F1_4"/>
    <property type="match status" value="1"/>
</dbReference>
<comment type="cofactor">
    <cofactor evidence="9 12">
        <name>Mg(2+)</name>
        <dbReference type="ChEBI" id="CHEBI:18420"/>
    </cofactor>
    <cofactor evidence="9 12">
        <name>Mn(2+)</name>
        <dbReference type="ChEBI" id="CHEBI:29035"/>
    </cofactor>
    <text evidence="9 12">Probably binds two magnesium or manganese ions per subunit.</text>
</comment>
<name>A0A4V4HHT1_DENBC</name>
<dbReference type="OrthoDB" id="391817at2759"/>
<feature type="site" description="Interaction with DNA substrate" evidence="10">
    <location>
        <position position="367"/>
    </location>
</feature>
<feature type="compositionally biased region" description="Low complexity" evidence="13">
    <location>
        <begin position="131"/>
        <end position="147"/>
    </location>
</feature>
<feature type="compositionally biased region" description="Polar residues" evidence="13">
    <location>
        <begin position="506"/>
        <end position="519"/>
    </location>
</feature>
<gene>
    <name evidence="15" type="ORF">K435DRAFT_229917</name>
</gene>
<feature type="active site" description="Proton acceptor" evidence="8">
    <location>
        <position position="367"/>
    </location>
</feature>
<evidence type="ECO:0000256" key="4">
    <source>
        <dbReference type="ARBA" id="ARBA00022801"/>
    </source>
</evidence>
<feature type="region of interest" description="Disordered" evidence="13">
    <location>
        <begin position="480"/>
        <end position="584"/>
    </location>
</feature>
<feature type="site" description="Transition state stabilizer" evidence="10">
    <location>
        <position position="247"/>
    </location>
</feature>
<evidence type="ECO:0000313" key="16">
    <source>
        <dbReference type="Proteomes" id="UP000297245"/>
    </source>
</evidence>
<dbReference type="PANTHER" id="PTHR22748">
    <property type="entry name" value="AP ENDONUCLEASE"/>
    <property type="match status" value="1"/>
</dbReference>
<dbReference type="GO" id="GO:0003906">
    <property type="term" value="F:DNA-(apurinic or apyrimidinic site) endonuclease activity"/>
    <property type="evidence" value="ECO:0007669"/>
    <property type="project" value="TreeGrafter"/>
</dbReference>
<evidence type="ECO:0000256" key="8">
    <source>
        <dbReference type="PIRSR" id="PIRSR604808-1"/>
    </source>
</evidence>
<evidence type="ECO:0000256" key="10">
    <source>
        <dbReference type="PIRSR" id="PIRSR604808-3"/>
    </source>
</evidence>
<accession>A0A4V4HHT1</accession>
<keyword evidence="16" id="KW-1185">Reference proteome</keyword>
<keyword evidence="3 11" id="KW-0863">Zinc-finger</keyword>
<feature type="binding site" evidence="9">
    <location>
        <position position="7"/>
    </location>
    <ligand>
        <name>Mg(2+)</name>
        <dbReference type="ChEBI" id="CHEBI:18420"/>
        <label>1</label>
    </ligand>
</feature>
<feature type="binding site" evidence="9">
    <location>
        <position position="366"/>
    </location>
    <ligand>
        <name>Mg(2+)</name>
        <dbReference type="ChEBI" id="CHEBI:18420"/>
        <label>1</label>
    </ligand>
</feature>
<evidence type="ECO:0000256" key="9">
    <source>
        <dbReference type="PIRSR" id="PIRSR604808-2"/>
    </source>
</evidence>
<dbReference type="GO" id="GO:0008081">
    <property type="term" value="F:phosphoric diester hydrolase activity"/>
    <property type="evidence" value="ECO:0007669"/>
    <property type="project" value="TreeGrafter"/>
</dbReference>
<feature type="domain" description="GRF-type" evidence="14">
    <location>
        <begin position="604"/>
        <end position="665"/>
    </location>
</feature>
<feature type="binding site" evidence="9">
    <location>
        <position position="42"/>
    </location>
    <ligand>
        <name>Mg(2+)</name>
        <dbReference type="ChEBI" id="CHEBI:18420"/>
        <label>1</label>
    </ligand>
</feature>
<evidence type="ECO:0000256" key="3">
    <source>
        <dbReference type="ARBA" id="ARBA00022771"/>
    </source>
</evidence>
<keyword evidence="5" id="KW-0862">Zinc</keyword>
<keyword evidence="12" id="KW-0227">DNA damage</keyword>
<evidence type="ECO:0000256" key="13">
    <source>
        <dbReference type="SAM" id="MobiDB-lite"/>
    </source>
</evidence>
<keyword evidence="4" id="KW-0378">Hydrolase</keyword>
<feature type="region of interest" description="Disordered" evidence="13">
    <location>
        <begin position="398"/>
        <end position="417"/>
    </location>
</feature>
<reference evidence="15 16" key="1">
    <citation type="journal article" date="2019" name="Nat. Ecol. Evol.">
        <title>Megaphylogeny resolves global patterns of mushroom evolution.</title>
        <authorList>
            <person name="Varga T."/>
            <person name="Krizsan K."/>
            <person name="Foldi C."/>
            <person name="Dima B."/>
            <person name="Sanchez-Garcia M."/>
            <person name="Sanchez-Ramirez S."/>
            <person name="Szollosi G.J."/>
            <person name="Szarkandi J.G."/>
            <person name="Papp V."/>
            <person name="Albert L."/>
            <person name="Andreopoulos W."/>
            <person name="Angelini C."/>
            <person name="Antonin V."/>
            <person name="Barry K.W."/>
            <person name="Bougher N.L."/>
            <person name="Buchanan P."/>
            <person name="Buyck B."/>
            <person name="Bense V."/>
            <person name="Catcheside P."/>
            <person name="Chovatia M."/>
            <person name="Cooper J."/>
            <person name="Damon W."/>
            <person name="Desjardin D."/>
            <person name="Finy P."/>
            <person name="Geml J."/>
            <person name="Haridas S."/>
            <person name="Hughes K."/>
            <person name="Justo A."/>
            <person name="Karasinski D."/>
            <person name="Kautmanova I."/>
            <person name="Kiss B."/>
            <person name="Kocsube S."/>
            <person name="Kotiranta H."/>
            <person name="LaButti K.M."/>
            <person name="Lechner B.E."/>
            <person name="Liimatainen K."/>
            <person name="Lipzen A."/>
            <person name="Lukacs Z."/>
            <person name="Mihaltcheva S."/>
            <person name="Morgado L.N."/>
            <person name="Niskanen T."/>
            <person name="Noordeloos M.E."/>
            <person name="Ohm R.A."/>
            <person name="Ortiz-Santana B."/>
            <person name="Ovrebo C."/>
            <person name="Racz N."/>
            <person name="Riley R."/>
            <person name="Savchenko A."/>
            <person name="Shiryaev A."/>
            <person name="Soop K."/>
            <person name="Spirin V."/>
            <person name="Szebenyi C."/>
            <person name="Tomsovsky M."/>
            <person name="Tulloss R.E."/>
            <person name="Uehling J."/>
            <person name="Grigoriev I.V."/>
            <person name="Vagvolgyi C."/>
            <person name="Papp T."/>
            <person name="Martin F.M."/>
            <person name="Miettinen O."/>
            <person name="Hibbett D.S."/>
            <person name="Nagy L.G."/>
        </authorList>
    </citation>
    <scope>NUCLEOTIDE SEQUENCE [LARGE SCALE GENOMIC DNA]</scope>
    <source>
        <strain evidence="15 16">CBS 962.96</strain>
    </source>
</reference>
<evidence type="ECO:0000259" key="14">
    <source>
        <dbReference type="PROSITE" id="PS51999"/>
    </source>
</evidence>
<feature type="active site" description="Proton donor/acceptor" evidence="8">
    <location>
        <position position="245"/>
    </location>
</feature>
<dbReference type="Pfam" id="PF03372">
    <property type="entry name" value="Exo_endo_phos"/>
    <property type="match status" value="1"/>
</dbReference>
<evidence type="ECO:0000256" key="7">
    <source>
        <dbReference type="ARBA" id="ARBA00023242"/>
    </source>
</evidence>
<feature type="site" description="Important for catalytic activity" evidence="10">
    <location>
        <position position="341"/>
    </location>
</feature>
<dbReference type="InterPro" id="IPR005135">
    <property type="entry name" value="Endo/exonuclease/phosphatase"/>
</dbReference>
<dbReference type="GO" id="GO:0008270">
    <property type="term" value="F:zinc ion binding"/>
    <property type="evidence" value="ECO:0007669"/>
    <property type="project" value="UniProtKB-KW"/>
</dbReference>
<evidence type="ECO:0000256" key="11">
    <source>
        <dbReference type="PROSITE-ProRule" id="PRU01343"/>
    </source>
</evidence>
<feature type="binding site" evidence="9">
    <location>
        <position position="367"/>
    </location>
    <ligand>
        <name>Mg(2+)</name>
        <dbReference type="ChEBI" id="CHEBI:18420"/>
        <label>1</label>
    </ligand>
</feature>
<keyword evidence="9" id="KW-0464">Manganese</keyword>
<dbReference type="PANTHER" id="PTHR22748:SF4">
    <property type="entry name" value="DNA-(APURINIC OR APYRIMIDINIC SITE) ENDONUCLEASE 2"/>
    <property type="match status" value="1"/>
</dbReference>
<evidence type="ECO:0000256" key="6">
    <source>
        <dbReference type="ARBA" id="ARBA00022842"/>
    </source>
</evidence>
<keyword evidence="2 9" id="KW-0479">Metal-binding</keyword>
<dbReference type="CDD" id="cd09088">
    <property type="entry name" value="Ape2-like_AP-endo"/>
    <property type="match status" value="1"/>
</dbReference>
<dbReference type="NCBIfam" id="TIGR00633">
    <property type="entry name" value="xth"/>
    <property type="match status" value="1"/>
</dbReference>
<organism evidence="15 16">
    <name type="scientific">Dendrothele bispora (strain CBS 962.96)</name>
    <dbReference type="NCBI Taxonomy" id="1314807"/>
    <lineage>
        <taxon>Eukaryota</taxon>
        <taxon>Fungi</taxon>
        <taxon>Dikarya</taxon>
        <taxon>Basidiomycota</taxon>
        <taxon>Agaricomycotina</taxon>
        <taxon>Agaricomycetes</taxon>
        <taxon>Agaricomycetidae</taxon>
        <taxon>Agaricales</taxon>
        <taxon>Agaricales incertae sedis</taxon>
        <taxon>Dendrothele</taxon>
    </lineage>
</organism>
<evidence type="ECO:0000256" key="1">
    <source>
        <dbReference type="ARBA" id="ARBA00007092"/>
    </source>
</evidence>
<dbReference type="PROSITE" id="PS51999">
    <property type="entry name" value="ZF_GRF"/>
    <property type="match status" value="1"/>
</dbReference>
<dbReference type="InterPro" id="IPR010666">
    <property type="entry name" value="Znf_GRF"/>
</dbReference>
<dbReference type="EMBL" id="ML179061">
    <property type="protein sequence ID" value="THV03966.1"/>
    <property type="molecule type" value="Genomic_DNA"/>
</dbReference>
<dbReference type="InterPro" id="IPR004808">
    <property type="entry name" value="AP_endonuc_1"/>
</dbReference>
<feature type="compositionally biased region" description="Low complexity" evidence="13">
    <location>
        <begin position="527"/>
        <end position="552"/>
    </location>
</feature>
<dbReference type="InterPro" id="IPR036691">
    <property type="entry name" value="Endo/exonu/phosph_ase_sf"/>
</dbReference>
<dbReference type="SUPFAM" id="SSF56219">
    <property type="entry name" value="DNase I-like"/>
    <property type="match status" value="1"/>
</dbReference>
<keyword evidence="12" id="KW-0234">DNA repair</keyword>
<dbReference type="EC" id="3.1.-.-" evidence="12"/>
<dbReference type="AlphaFoldDB" id="A0A4V4HHT1"/>
<dbReference type="GO" id="GO:0006284">
    <property type="term" value="P:base-excision repair"/>
    <property type="evidence" value="ECO:0007669"/>
    <property type="project" value="TreeGrafter"/>
</dbReference>
<keyword evidence="7" id="KW-0539">Nucleus</keyword>